<reference evidence="2" key="2">
    <citation type="journal article" date="2018" name="Mol. Plant Microbe Interact.">
        <title>Genome sequence resources for the wheat stripe rust pathogen (Puccinia striiformis f. sp. tritici) and the barley stripe rust pathogen (Puccinia striiformis f. sp. hordei).</title>
        <authorList>
            <person name="Xia C."/>
            <person name="Wang M."/>
            <person name="Yin C."/>
            <person name="Cornejo O.E."/>
            <person name="Hulbert S.H."/>
            <person name="Chen X."/>
        </authorList>
    </citation>
    <scope>NUCLEOTIDE SEQUENCE [LARGE SCALE GENOMIC DNA]</scope>
    <source>
        <strain evidence="2">93-210</strain>
    </source>
</reference>
<name>A0ACC0ED01_9BASI</name>
<keyword evidence="2" id="KW-1185">Reference proteome</keyword>
<sequence length="1015" mass="116604">MEDLPPCNETEIPGFRLVFRNGKWKHQCKLCDGRPCDRGENVEGHLGGDWHTRKLAELNEFQNGYVNRNRINPYTSNLGINDPTHMDLDSDRSSSEENSIQDHDFPLPQPEMELDESPHDEFSDPGSLVEQGLDDDHDVNVDWNQWFLAGIQSCMQDNEQLAQGEEGNDQEVDESKEMDVDPLGFWYPFPKKEYLIACLMLGNLRTMMSRAMYNQNRLILSTICNLDLPHWDTIRRTRLRIPSDFYKAYYEIKLEGVPFHKKCNGRIHEVWGPTETNEILFPNKWRTIANGKIIRHVPIVLYADDTSGNRSKRWNKHVSYYFTLAGLPPVLSNMQYNCHFITTSNQAGALELAEPIVAELNELSSQGCVAYDCGLKKEVLIMSMTLCFLGDSPMAAEVTNTPHPGSSNNPKDYLEQFFGHPSMPVNRTWPETIANSHDLWESYKDDTEKEFEKKYHLYGLKDNINFELMELKKKSAEYHSRINELEENTFWRLFNPTLELICFDGCTDTPVEVLHVVLLGPVKYLFADFMEGIKNSPVKLKELEARWSAFNTESLNVPHIQAKYMVKHAGSFVGKEFRIVLQAAPFVLFPLMTKQQREIWYELCYLGSLIFQTRISNMDEYLEELTNVIRIFLFHIAKMNGRWANKPKFHMLLHLVASIRRYGPAALFATEKFESFNGVVRESSVHSNHISPSRDIAICFSSGNNIRLMLSGAYMFDHKKKTYFQASGRVMGLFDHVLIQKSLGYNSALIDPSEKHLCIHNSKVPSSDQEPTPEVLSNMLHQFKLRQISSVKLNHQEMIRKGAFVWEEGYNRRAPGVGCVKSIWEVIGTGDFYVMMNPCRFTSKHQICHMRMLEKQSHSIFAPTRSILCCLNVQHNCFDAKCEVVETRLSKNPRHEGSSLSPHISHKSLNSYILNAFSHHEPEMHRVLSGLQHFPISPELMNQALDHGLALWKAEKAKKQATVPTVATDSNQNADRLEATDVIEQQPGQKPKRRYQPRKKTLVSQEASTSQIPMD</sequence>
<evidence type="ECO:0000313" key="2">
    <source>
        <dbReference type="Proteomes" id="UP001060170"/>
    </source>
</evidence>
<reference evidence="2" key="1">
    <citation type="journal article" date="2018" name="BMC Genomics">
        <title>Genomic insights into host adaptation between the wheat stripe rust pathogen (Puccinia striiformis f. sp. tritici) and the barley stripe rust pathogen (Puccinia striiformis f. sp. hordei).</title>
        <authorList>
            <person name="Xia C."/>
            <person name="Wang M."/>
            <person name="Yin C."/>
            <person name="Cornejo O.E."/>
            <person name="Hulbert S.H."/>
            <person name="Chen X."/>
        </authorList>
    </citation>
    <scope>NUCLEOTIDE SEQUENCE [LARGE SCALE GENOMIC DNA]</scope>
    <source>
        <strain evidence="2">93-210</strain>
    </source>
</reference>
<organism evidence="1 2">
    <name type="scientific">Puccinia striiformis f. sp. tritici</name>
    <dbReference type="NCBI Taxonomy" id="168172"/>
    <lineage>
        <taxon>Eukaryota</taxon>
        <taxon>Fungi</taxon>
        <taxon>Dikarya</taxon>
        <taxon>Basidiomycota</taxon>
        <taxon>Pucciniomycotina</taxon>
        <taxon>Pucciniomycetes</taxon>
        <taxon>Pucciniales</taxon>
        <taxon>Pucciniaceae</taxon>
        <taxon>Puccinia</taxon>
    </lineage>
</organism>
<dbReference type="Proteomes" id="UP001060170">
    <property type="component" value="Chromosome 8"/>
</dbReference>
<dbReference type="EMBL" id="CM045872">
    <property type="protein sequence ID" value="KAI7950189.1"/>
    <property type="molecule type" value="Genomic_DNA"/>
</dbReference>
<comment type="caution">
    <text evidence="1">The sequence shown here is derived from an EMBL/GenBank/DDBJ whole genome shotgun (WGS) entry which is preliminary data.</text>
</comment>
<protein>
    <submittedName>
        <fullName evidence="1">Uncharacterized protein</fullName>
    </submittedName>
</protein>
<reference evidence="1 2" key="3">
    <citation type="journal article" date="2022" name="Microbiol. Spectr.">
        <title>Folding features and dynamics of 3D genome architecture in plant fungal pathogens.</title>
        <authorList>
            <person name="Xia C."/>
        </authorList>
    </citation>
    <scope>NUCLEOTIDE SEQUENCE [LARGE SCALE GENOMIC DNA]</scope>
    <source>
        <strain evidence="1 2">93-210</strain>
    </source>
</reference>
<evidence type="ECO:0000313" key="1">
    <source>
        <dbReference type="EMBL" id="KAI7950189.1"/>
    </source>
</evidence>
<proteinExistence type="predicted"/>
<gene>
    <name evidence="1" type="ORF">MJO28_009010</name>
</gene>
<accession>A0ACC0ED01</accession>